<evidence type="ECO:0000313" key="2">
    <source>
        <dbReference type="Proteomes" id="UP000694865"/>
    </source>
</evidence>
<feature type="compositionally biased region" description="Basic residues" evidence="1">
    <location>
        <begin position="1"/>
        <end position="17"/>
    </location>
</feature>
<accession>A0ABM0M6A3</accession>
<organism evidence="2 3">
    <name type="scientific">Saccoglossus kowalevskii</name>
    <name type="common">Acorn worm</name>
    <dbReference type="NCBI Taxonomy" id="10224"/>
    <lineage>
        <taxon>Eukaryota</taxon>
        <taxon>Metazoa</taxon>
        <taxon>Hemichordata</taxon>
        <taxon>Enteropneusta</taxon>
        <taxon>Harrimaniidae</taxon>
        <taxon>Saccoglossus</taxon>
    </lineage>
</organism>
<dbReference type="GeneID" id="102808493"/>
<feature type="region of interest" description="Disordered" evidence="1">
    <location>
        <begin position="264"/>
        <end position="288"/>
    </location>
</feature>
<sequence>MENRRKKLSLNRNRGKNKKQESKDVFILEPSTIVSYRDCERDETNKTVNVAENKSSLCEIRDKDTSSTERLLSTLNWLDKSEIVNWSEIPNEMECAEKQEIQDLPIEENWVPIPKGCIHCMMNRKVQWDPWENWDTQEAIKDCCNMQNKAVVYTRKLTSQSESKSNTCLKKSMTTGTRMLQNINEQVHNILPIKKIRTTSTDNENNDDVVVKYDEEMKTKHSTFDKISTPSQKQKKPLFKSKPNKGLNASSCYTGAITQYMMKGSKKHKDNIPEDDKNPSQNTGSQDALKCCPLCTIDFEPG</sequence>
<feature type="non-terminal residue" evidence="3">
    <location>
        <position position="302"/>
    </location>
</feature>
<feature type="region of interest" description="Disordered" evidence="1">
    <location>
        <begin position="1"/>
        <end position="22"/>
    </location>
</feature>
<name>A0ABM0M6A3_SACKO</name>
<feature type="region of interest" description="Disordered" evidence="1">
    <location>
        <begin position="222"/>
        <end position="242"/>
    </location>
</feature>
<dbReference type="RefSeq" id="XP_006815544.1">
    <property type="nucleotide sequence ID" value="XM_006815481.1"/>
</dbReference>
<keyword evidence="2" id="KW-1185">Reference proteome</keyword>
<protein>
    <submittedName>
        <fullName evidence="3">Uncharacterized protein LOC102808493</fullName>
    </submittedName>
</protein>
<evidence type="ECO:0000313" key="3">
    <source>
        <dbReference type="RefSeq" id="XP_006815544.1"/>
    </source>
</evidence>
<feature type="compositionally biased region" description="Basic residues" evidence="1">
    <location>
        <begin position="233"/>
        <end position="242"/>
    </location>
</feature>
<dbReference type="Proteomes" id="UP000694865">
    <property type="component" value="Unplaced"/>
</dbReference>
<evidence type="ECO:0000256" key="1">
    <source>
        <dbReference type="SAM" id="MobiDB-lite"/>
    </source>
</evidence>
<gene>
    <name evidence="3" type="primary">LOC102808493</name>
</gene>
<proteinExistence type="predicted"/>
<reference evidence="3" key="1">
    <citation type="submission" date="2025-08" db="UniProtKB">
        <authorList>
            <consortium name="RefSeq"/>
        </authorList>
    </citation>
    <scope>IDENTIFICATION</scope>
    <source>
        <tissue evidence="3">Testes</tissue>
    </source>
</reference>